<feature type="domain" description="MADS-box" evidence="6">
    <location>
        <begin position="1"/>
        <end position="48"/>
    </location>
</feature>
<dbReference type="GO" id="GO:0000981">
    <property type="term" value="F:DNA-binding transcription factor activity, RNA polymerase II-specific"/>
    <property type="evidence" value="ECO:0007669"/>
    <property type="project" value="InterPro"/>
</dbReference>
<keyword evidence="3" id="KW-0238">DNA-binding</keyword>
<keyword evidence="8" id="KW-1185">Reference proteome</keyword>
<dbReference type="InterPro" id="IPR002100">
    <property type="entry name" value="TF_MADSbox"/>
</dbReference>
<evidence type="ECO:0000256" key="1">
    <source>
        <dbReference type="ARBA" id="ARBA00004123"/>
    </source>
</evidence>
<accession>A0A830BEP2</accession>
<dbReference type="GO" id="GO:0045944">
    <property type="term" value="P:positive regulation of transcription by RNA polymerase II"/>
    <property type="evidence" value="ECO:0007669"/>
    <property type="project" value="InterPro"/>
</dbReference>
<comment type="subcellular location">
    <subcellularLocation>
        <location evidence="1">Nucleus</location>
    </subcellularLocation>
</comment>
<proteinExistence type="predicted"/>
<keyword evidence="5" id="KW-0539">Nucleus</keyword>
<dbReference type="SUPFAM" id="SSF55455">
    <property type="entry name" value="SRF-like"/>
    <property type="match status" value="1"/>
</dbReference>
<evidence type="ECO:0000256" key="5">
    <source>
        <dbReference type="ARBA" id="ARBA00023242"/>
    </source>
</evidence>
<dbReference type="PRINTS" id="PR00404">
    <property type="entry name" value="MADSDOMAIN"/>
</dbReference>
<dbReference type="Pfam" id="PF00319">
    <property type="entry name" value="SRF-TF"/>
    <property type="match status" value="1"/>
</dbReference>
<evidence type="ECO:0000256" key="2">
    <source>
        <dbReference type="ARBA" id="ARBA00023015"/>
    </source>
</evidence>
<dbReference type="SMART" id="SM00432">
    <property type="entry name" value="MADS"/>
    <property type="match status" value="1"/>
</dbReference>
<dbReference type="GO" id="GO:0000987">
    <property type="term" value="F:cis-regulatory region sequence-specific DNA binding"/>
    <property type="evidence" value="ECO:0007669"/>
    <property type="project" value="InterPro"/>
</dbReference>
<keyword evidence="2" id="KW-0805">Transcription regulation</keyword>
<dbReference type="AlphaFoldDB" id="A0A830BEP2"/>
<comment type="caution">
    <text evidence="7">The sequence shown here is derived from an EMBL/GenBank/DDBJ whole genome shotgun (WGS) entry which is preliminary data.</text>
</comment>
<dbReference type="Gene3D" id="3.40.1810.10">
    <property type="entry name" value="Transcription factor, MADS-box"/>
    <property type="match status" value="1"/>
</dbReference>
<dbReference type="InterPro" id="IPR033897">
    <property type="entry name" value="SRF-like_MADS-box"/>
</dbReference>
<dbReference type="OrthoDB" id="601557at2759"/>
<name>A0A830BEP2_9LAMI</name>
<reference evidence="7" key="1">
    <citation type="submission" date="2020-07" db="EMBL/GenBank/DDBJ databases">
        <title>Ethylene signaling mediates host invasion by parasitic plants.</title>
        <authorList>
            <person name="Yoshida S."/>
        </authorList>
    </citation>
    <scope>NUCLEOTIDE SEQUENCE</scope>
    <source>
        <strain evidence="7">Okayama</strain>
    </source>
</reference>
<evidence type="ECO:0000313" key="8">
    <source>
        <dbReference type="Proteomes" id="UP000653305"/>
    </source>
</evidence>
<evidence type="ECO:0000259" key="6">
    <source>
        <dbReference type="PROSITE" id="PS50066"/>
    </source>
</evidence>
<dbReference type="Proteomes" id="UP000653305">
    <property type="component" value="Unassembled WGS sequence"/>
</dbReference>
<dbReference type="CDD" id="cd00266">
    <property type="entry name" value="MADS_SRF_like"/>
    <property type="match status" value="1"/>
</dbReference>
<keyword evidence="4" id="KW-0804">Transcription</keyword>
<dbReference type="EMBL" id="BMAC01000044">
    <property type="protein sequence ID" value="GFP82445.1"/>
    <property type="molecule type" value="Genomic_DNA"/>
</dbReference>
<dbReference type="PANTHER" id="PTHR48019">
    <property type="entry name" value="SERUM RESPONSE FACTOR HOMOLOG"/>
    <property type="match status" value="1"/>
</dbReference>
<dbReference type="InterPro" id="IPR036879">
    <property type="entry name" value="TF_MADSbox_sf"/>
</dbReference>
<dbReference type="GO" id="GO:0005634">
    <property type="term" value="C:nucleus"/>
    <property type="evidence" value="ECO:0007669"/>
    <property type="project" value="UniProtKB-SubCell"/>
</dbReference>
<dbReference type="GO" id="GO:0046983">
    <property type="term" value="F:protein dimerization activity"/>
    <property type="evidence" value="ECO:0007669"/>
    <property type="project" value="InterPro"/>
</dbReference>
<gene>
    <name evidence="7" type="ORF">PHJA_000387500</name>
</gene>
<dbReference type="PROSITE" id="PS50066">
    <property type="entry name" value="MADS_BOX_2"/>
    <property type="match status" value="1"/>
</dbReference>
<evidence type="ECO:0000256" key="4">
    <source>
        <dbReference type="ARBA" id="ARBA00023163"/>
    </source>
</evidence>
<sequence>MGRAKLKMELIADKKSRNTTFNNRKEGLIKKTHELTKLCDVEACVIIYRPGFTEPEIWPPCADQVRRFITDVYKPTKGKDSGSKTYGLSDFFKGRVQKVEGELAKLRKKNMEAKYPTRPEVMDAMSEARLREFAAALKHKSDYVKSRIEFLRRNKEATMGMNLLDPGLAQLDGLSNSGFGGIESHSIQQYPTNTIDHHQQQLHAVNQNSMGMVLMNDRFVQFGAGPSVQFQAFYDAAGNGPKPLARHYGPPLPVQGQGPYMQMLPYMQMMPAVAMPAQWPELQLWTKPENDCGNEQKDVVAHDQYQIIHNRARYYNE</sequence>
<protein>
    <submittedName>
        <fullName evidence="7">Agamous-like mads-box protein agl92</fullName>
    </submittedName>
</protein>
<evidence type="ECO:0000256" key="3">
    <source>
        <dbReference type="ARBA" id="ARBA00023125"/>
    </source>
</evidence>
<organism evidence="7 8">
    <name type="scientific">Phtheirospermum japonicum</name>
    <dbReference type="NCBI Taxonomy" id="374723"/>
    <lineage>
        <taxon>Eukaryota</taxon>
        <taxon>Viridiplantae</taxon>
        <taxon>Streptophyta</taxon>
        <taxon>Embryophyta</taxon>
        <taxon>Tracheophyta</taxon>
        <taxon>Spermatophyta</taxon>
        <taxon>Magnoliopsida</taxon>
        <taxon>eudicotyledons</taxon>
        <taxon>Gunneridae</taxon>
        <taxon>Pentapetalae</taxon>
        <taxon>asterids</taxon>
        <taxon>lamiids</taxon>
        <taxon>Lamiales</taxon>
        <taxon>Orobanchaceae</taxon>
        <taxon>Orobanchaceae incertae sedis</taxon>
        <taxon>Phtheirospermum</taxon>
    </lineage>
</organism>
<evidence type="ECO:0000313" key="7">
    <source>
        <dbReference type="EMBL" id="GFP82445.1"/>
    </source>
</evidence>
<dbReference type="InterPro" id="IPR050142">
    <property type="entry name" value="MADS-box/MEF2_TF"/>
</dbReference>